<evidence type="ECO:0000256" key="2">
    <source>
        <dbReference type="ARBA" id="ARBA00004861"/>
    </source>
</evidence>
<reference evidence="10 11" key="1">
    <citation type="submission" date="2023-10" db="EMBL/GenBank/DDBJ databases">
        <title>Virgibacillus soli CC-YMP-6 genome.</title>
        <authorList>
            <person name="Miliotis G."/>
            <person name="Sengupta P."/>
            <person name="Hameed A."/>
            <person name="Chuvochina M."/>
            <person name="Mcdonagh F."/>
            <person name="Simpson A.C."/>
            <person name="Singh N.K."/>
            <person name="Rekha P.D."/>
            <person name="Raman K."/>
            <person name="Hugenholtz P."/>
            <person name="Venkateswaran K."/>
        </authorList>
    </citation>
    <scope>NUCLEOTIDE SEQUENCE [LARGE SCALE GENOMIC DNA]</scope>
    <source>
        <strain evidence="10 11">CC-YMP-6</strain>
    </source>
</reference>
<feature type="binding site" evidence="7">
    <location>
        <position position="189"/>
    </location>
    <ligand>
        <name>substrate</name>
    </ligand>
</feature>
<keyword evidence="3 7" id="KW-0210">Decarboxylase</keyword>
<evidence type="ECO:0000313" key="11">
    <source>
        <dbReference type="Proteomes" id="UP001275315"/>
    </source>
</evidence>
<proteinExistence type="inferred from homology"/>
<accession>A0ABU5CP49</accession>
<dbReference type="InterPro" id="IPR014732">
    <property type="entry name" value="OMPdecase"/>
</dbReference>
<dbReference type="RefSeq" id="WP_320378879.1">
    <property type="nucleotide sequence ID" value="NZ_JAWDIQ010000001.1"/>
</dbReference>
<feature type="binding site" evidence="7">
    <location>
        <position position="31"/>
    </location>
    <ligand>
        <name>substrate</name>
    </ligand>
</feature>
<dbReference type="CDD" id="cd04725">
    <property type="entry name" value="OMP_decarboxylase_like"/>
    <property type="match status" value="1"/>
</dbReference>
<feature type="binding site" evidence="7">
    <location>
        <position position="118"/>
    </location>
    <ligand>
        <name>substrate</name>
    </ligand>
</feature>
<feature type="binding site" evidence="7">
    <location>
        <position position="209"/>
    </location>
    <ligand>
        <name>substrate</name>
    </ligand>
</feature>
<evidence type="ECO:0000256" key="7">
    <source>
        <dbReference type="HAMAP-Rule" id="MF_01200"/>
    </source>
</evidence>
<comment type="function">
    <text evidence="1 7">Catalyzes the decarboxylation of orotidine 5'-monophosphate (OMP) to uridine 5'-monophosphate (UMP).</text>
</comment>
<dbReference type="EMBL" id="JAWDIQ010000001">
    <property type="protein sequence ID" value="MDY0408120.1"/>
    <property type="molecule type" value="Genomic_DNA"/>
</dbReference>
<dbReference type="NCBIfam" id="NF001273">
    <property type="entry name" value="PRK00230.1"/>
    <property type="match status" value="1"/>
</dbReference>
<feature type="binding site" evidence="7">
    <location>
        <position position="180"/>
    </location>
    <ligand>
        <name>substrate</name>
    </ligand>
</feature>
<evidence type="ECO:0000256" key="4">
    <source>
        <dbReference type="ARBA" id="ARBA00022975"/>
    </source>
</evidence>
<dbReference type="InterPro" id="IPR013785">
    <property type="entry name" value="Aldolase_TIM"/>
</dbReference>
<organism evidence="10 11">
    <name type="scientific">Paracerasibacillus soli</name>
    <dbReference type="NCBI Taxonomy" id="480284"/>
    <lineage>
        <taxon>Bacteria</taxon>
        <taxon>Bacillati</taxon>
        <taxon>Bacillota</taxon>
        <taxon>Bacilli</taxon>
        <taxon>Bacillales</taxon>
        <taxon>Bacillaceae</taxon>
        <taxon>Paracerasibacillus</taxon>
    </lineage>
</organism>
<evidence type="ECO:0000313" key="10">
    <source>
        <dbReference type="EMBL" id="MDY0408120.1"/>
    </source>
</evidence>
<evidence type="ECO:0000256" key="8">
    <source>
        <dbReference type="RuleBase" id="RU000512"/>
    </source>
</evidence>
<dbReference type="NCBIfam" id="TIGR01740">
    <property type="entry name" value="pyrF"/>
    <property type="match status" value="1"/>
</dbReference>
<keyword evidence="11" id="KW-1185">Reference proteome</keyword>
<feature type="active site" description="Proton donor" evidence="7">
    <location>
        <position position="60"/>
    </location>
</feature>
<gene>
    <name evidence="7 10" type="primary">pyrF</name>
    <name evidence="10" type="ORF">RWD45_05300</name>
</gene>
<evidence type="ECO:0000256" key="3">
    <source>
        <dbReference type="ARBA" id="ARBA00022793"/>
    </source>
</evidence>
<dbReference type="InterPro" id="IPR001754">
    <property type="entry name" value="OMPdeCOase_dom"/>
</dbReference>
<keyword evidence="5 7" id="KW-0456">Lyase</keyword>
<keyword evidence="4 7" id="KW-0665">Pyrimidine biosynthesis</keyword>
<feature type="binding site" evidence="7">
    <location>
        <begin position="58"/>
        <end position="67"/>
    </location>
    <ligand>
        <name>substrate</name>
    </ligand>
</feature>
<comment type="pathway">
    <text evidence="2 7 8">Pyrimidine metabolism; UMP biosynthesis via de novo pathway; UMP from orotate: step 2/2.</text>
</comment>
<dbReference type="PROSITE" id="PS00156">
    <property type="entry name" value="OMPDECASE"/>
    <property type="match status" value="1"/>
</dbReference>
<dbReference type="InterPro" id="IPR018089">
    <property type="entry name" value="OMPdecase_AS"/>
</dbReference>
<dbReference type="Gene3D" id="3.20.20.70">
    <property type="entry name" value="Aldolase class I"/>
    <property type="match status" value="1"/>
</dbReference>
<dbReference type="Pfam" id="PF00215">
    <property type="entry name" value="OMPdecase"/>
    <property type="match status" value="1"/>
</dbReference>
<protein>
    <recommendedName>
        <fullName evidence="7">Orotidine 5'-phosphate decarboxylase</fullName>
        <ecNumber evidence="7">4.1.1.23</ecNumber>
    </recommendedName>
    <alternativeName>
        <fullName evidence="7">OMP decarboxylase</fullName>
        <shortName evidence="7">OMPDCase</shortName>
        <shortName evidence="7">OMPdecase</shortName>
    </alternativeName>
</protein>
<name>A0ABU5CP49_9BACI</name>
<comment type="caution">
    <text evidence="10">The sequence shown here is derived from an EMBL/GenBank/DDBJ whole genome shotgun (WGS) entry which is preliminary data.</text>
</comment>
<evidence type="ECO:0000256" key="1">
    <source>
        <dbReference type="ARBA" id="ARBA00002356"/>
    </source>
</evidence>
<evidence type="ECO:0000256" key="6">
    <source>
        <dbReference type="ARBA" id="ARBA00049157"/>
    </source>
</evidence>
<dbReference type="GO" id="GO:0004590">
    <property type="term" value="F:orotidine-5'-phosphate decarboxylase activity"/>
    <property type="evidence" value="ECO:0007669"/>
    <property type="project" value="UniProtKB-EC"/>
</dbReference>
<feature type="domain" description="Orotidine 5'-phosphate decarboxylase" evidence="9">
    <location>
        <begin position="3"/>
        <end position="225"/>
    </location>
</feature>
<dbReference type="InterPro" id="IPR047596">
    <property type="entry name" value="OMPdecase_bac"/>
</dbReference>
<dbReference type="InterPro" id="IPR011060">
    <property type="entry name" value="RibuloseP-bd_barrel"/>
</dbReference>
<dbReference type="HAMAP" id="MF_01200_B">
    <property type="entry name" value="OMPdecase_type1_B"/>
    <property type="match status" value="1"/>
</dbReference>
<feature type="binding site" evidence="7">
    <location>
        <position position="210"/>
    </location>
    <ligand>
        <name>substrate</name>
    </ligand>
</feature>
<comment type="catalytic activity">
    <reaction evidence="6 7 8">
        <text>orotidine 5'-phosphate + H(+) = UMP + CO2</text>
        <dbReference type="Rhea" id="RHEA:11596"/>
        <dbReference type="ChEBI" id="CHEBI:15378"/>
        <dbReference type="ChEBI" id="CHEBI:16526"/>
        <dbReference type="ChEBI" id="CHEBI:57538"/>
        <dbReference type="ChEBI" id="CHEBI:57865"/>
        <dbReference type="EC" id="4.1.1.23"/>
    </reaction>
</comment>
<dbReference type="SMART" id="SM00934">
    <property type="entry name" value="OMPdecase"/>
    <property type="match status" value="1"/>
</dbReference>
<comment type="similarity">
    <text evidence="7">Belongs to the OMP decarboxylase family. Type 1 subfamily.</text>
</comment>
<comment type="subunit">
    <text evidence="7">Homodimer.</text>
</comment>
<sequence>MKSVYLALDFPDWESSNAFLKEHAFSNIPVKVGMELFYREGPAIIERLKAKGHPVFLDLKLHDIPRTVGRAMKNIASLDVDIVTVHAQGGSEMIAEAKEALLAGQGSETKLIAITILTSFSEATFHDQLRYQTSIKDMSSQLAHVAHQGGADGIVCAVHEVSEIKKNRGQHFLAVTPGIRIQPLQIDDQKRIATPSYAKEAGADILVVGRAVTKAAEPYKAYEQIWKEWDECNII</sequence>
<feature type="binding site" evidence="7">
    <location>
        <position position="9"/>
    </location>
    <ligand>
        <name>substrate</name>
    </ligand>
</feature>
<dbReference type="SUPFAM" id="SSF51366">
    <property type="entry name" value="Ribulose-phoshate binding barrel"/>
    <property type="match status" value="1"/>
</dbReference>
<evidence type="ECO:0000256" key="5">
    <source>
        <dbReference type="ARBA" id="ARBA00023239"/>
    </source>
</evidence>
<dbReference type="PANTHER" id="PTHR32119:SF2">
    <property type="entry name" value="OROTIDINE 5'-PHOSPHATE DECARBOXYLASE"/>
    <property type="match status" value="1"/>
</dbReference>
<dbReference type="EC" id="4.1.1.23" evidence="7"/>
<dbReference type="PANTHER" id="PTHR32119">
    <property type="entry name" value="OROTIDINE 5'-PHOSPHATE DECARBOXYLASE"/>
    <property type="match status" value="1"/>
</dbReference>
<dbReference type="Proteomes" id="UP001275315">
    <property type="component" value="Unassembled WGS sequence"/>
</dbReference>
<evidence type="ECO:0000259" key="9">
    <source>
        <dbReference type="SMART" id="SM00934"/>
    </source>
</evidence>